<proteinExistence type="predicted"/>
<dbReference type="RefSeq" id="WP_070797842.1">
    <property type="nucleotide sequence ID" value="NZ_JADQUD010000009.1"/>
</dbReference>
<comment type="caution">
    <text evidence="1">The sequence shown here is derived from an EMBL/GenBank/DDBJ whole genome shotgun (WGS) entry which is preliminary data.</text>
</comment>
<keyword evidence="2" id="KW-1185">Reference proteome</keyword>
<name>A0ABS0LBK7_9CORY</name>
<sequence>MRFTRDDLSDLFLPCAQHFHDALHAGCLAAGSSNIQRILSSDKKSLFSSVVRAEAFEYLTLNPIPGFTLCRKEHRKNQAVVLTHDDTHLEVRVVRLTSFSPAVDVPIYGIDADPSIAKAIAELDLQFQNPGVVGVSWETPAFNGSEPTESIPLTLVRAAPGTKLRDGRADAIIPLLGTSTLIPDSSFNPDLADSKFTIEDEDVREL</sequence>
<dbReference type="Proteomes" id="UP000615580">
    <property type="component" value="Unassembled WGS sequence"/>
</dbReference>
<evidence type="ECO:0000313" key="1">
    <source>
        <dbReference type="EMBL" id="MBG9353612.1"/>
    </source>
</evidence>
<organism evidence="1 2">
    <name type="scientific">Corynebacterium belfantii</name>
    <dbReference type="NCBI Taxonomy" id="2014537"/>
    <lineage>
        <taxon>Bacteria</taxon>
        <taxon>Bacillati</taxon>
        <taxon>Actinomycetota</taxon>
        <taxon>Actinomycetes</taxon>
        <taxon>Mycobacteriales</taxon>
        <taxon>Corynebacteriaceae</taxon>
        <taxon>Corynebacterium</taxon>
    </lineage>
</organism>
<accession>A0ABS0LBK7</accession>
<evidence type="ECO:0000313" key="2">
    <source>
        <dbReference type="Proteomes" id="UP000615580"/>
    </source>
</evidence>
<gene>
    <name evidence="1" type="ORF">I4J41_03060</name>
</gene>
<reference evidence="1 2" key="1">
    <citation type="journal article" date="2020" name="J. Clin. Microbiol.">
        <title>Assessing the Genetic Diversity of Austrian Corynebacterium diphtheriae Clinical Isolates, 2011-2019.</title>
        <authorList>
            <person name="Schaeffer J."/>
            <person name="Huhulescu S."/>
            <person name="Stoeger A."/>
            <person name="Allerberger F."/>
            <person name="Ruppitsch W."/>
        </authorList>
    </citation>
    <scope>NUCLEOTIDE SEQUENCE [LARGE SCALE GENOMIC DNA]</scope>
    <source>
        <strain evidence="1 2">04-17</strain>
    </source>
</reference>
<protein>
    <submittedName>
        <fullName evidence="1">Uncharacterized protein</fullName>
    </submittedName>
</protein>
<dbReference type="EMBL" id="JADQUG010000007">
    <property type="protein sequence ID" value="MBG9353612.1"/>
    <property type="molecule type" value="Genomic_DNA"/>
</dbReference>